<protein>
    <submittedName>
        <fullName evidence="3">Type II secretion system protein G (GspG)</fullName>
    </submittedName>
</protein>
<organism evidence="3 4">
    <name type="scientific">Desulfocicer vacuolatum DSM 3385</name>
    <dbReference type="NCBI Taxonomy" id="1121400"/>
    <lineage>
        <taxon>Bacteria</taxon>
        <taxon>Pseudomonadati</taxon>
        <taxon>Thermodesulfobacteriota</taxon>
        <taxon>Desulfobacteria</taxon>
        <taxon>Desulfobacterales</taxon>
        <taxon>Desulfobacteraceae</taxon>
        <taxon>Desulfocicer</taxon>
    </lineage>
</organism>
<evidence type="ECO:0000313" key="4">
    <source>
        <dbReference type="Proteomes" id="UP000192418"/>
    </source>
</evidence>
<dbReference type="InterPro" id="IPR045584">
    <property type="entry name" value="Pilin-like"/>
</dbReference>
<name>A0A1W1ZNN3_9BACT</name>
<proteinExistence type="predicted"/>
<evidence type="ECO:0000256" key="2">
    <source>
        <dbReference type="SAM" id="Phobius"/>
    </source>
</evidence>
<dbReference type="OrthoDB" id="5296638at2"/>
<dbReference type="RefSeq" id="WP_084067040.1">
    <property type="nucleotide sequence ID" value="NZ_FWXY01000003.1"/>
</dbReference>
<dbReference type="AlphaFoldDB" id="A0A1W1ZNN3"/>
<dbReference type="EMBL" id="FWXY01000003">
    <property type="protein sequence ID" value="SMC50006.1"/>
    <property type="molecule type" value="Genomic_DNA"/>
</dbReference>
<dbReference type="Pfam" id="PF07963">
    <property type="entry name" value="N_methyl"/>
    <property type="match status" value="1"/>
</dbReference>
<gene>
    <name evidence="3" type="ORF">SAMN02746065_10360</name>
</gene>
<dbReference type="STRING" id="1121400.SAMN02746065_10360"/>
<keyword evidence="2" id="KW-1133">Transmembrane helix</keyword>
<reference evidence="3 4" key="1">
    <citation type="submission" date="2017-04" db="EMBL/GenBank/DDBJ databases">
        <authorList>
            <person name="Afonso C.L."/>
            <person name="Miller P.J."/>
            <person name="Scott M.A."/>
            <person name="Spackman E."/>
            <person name="Goraichik I."/>
            <person name="Dimitrov K.M."/>
            <person name="Suarez D.L."/>
            <person name="Swayne D.E."/>
        </authorList>
    </citation>
    <scope>NUCLEOTIDE SEQUENCE [LARGE SCALE GENOMIC DNA]</scope>
    <source>
        <strain evidence="3 4">DSM 3385</strain>
    </source>
</reference>
<feature type="transmembrane region" description="Helical" evidence="2">
    <location>
        <begin position="6"/>
        <end position="29"/>
    </location>
</feature>
<dbReference type="Gene3D" id="3.30.700.10">
    <property type="entry name" value="Glycoprotein, Type 4 Pilin"/>
    <property type="match status" value="1"/>
</dbReference>
<keyword evidence="1" id="KW-0488">Methylation</keyword>
<keyword evidence="2" id="KW-0812">Transmembrane</keyword>
<dbReference type="PROSITE" id="PS00409">
    <property type="entry name" value="PROKAR_NTER_METHYL"/>
    <property type="match status" value="1"/>
</dbReference>
<dbReference type="PANTHER" id="PTHR30093">
    <property type="entry name" value="GENERAL SECRETION PATHWAY PROTEIN G"/>
    <property type="match status" value="1"/>
</dbReference>
<dbReference type="GO" id="GO:0015628">
    <property type="term" value="P:protein secretion by the type II secretion system"/>
    <property type="evidence" value="ECO:0007669"/>
    <property type="project" value="InterPro"/>
</dbReference>
<dbReference type="InterPro" id="IPR000983">
    <property type="entry name" value="Bac_GSPG_pilin"/>
</dbReference>
<dbReference type="PRINTS" id="PR00813">
    <property type="entry name" value="BCTERIALGSPG"/>
</dbReference>
<dbReference type="Proteomes" id="UP000192418">
    <property type="component" value="Unassembled WGS sequence"/>
</dbReference>
<keyword evidence="2" id="KW-0472">Membrane</keyword>
<evidence type="ECO:0000256" key="1">
    <source>
        <dbReference type="ARBA" id="ARBA00022481"/>
    </source>
</evidence>
<dbReference type="InterPro" id="IPR012902">
    <property type="entry name" value="N_methyl_site"/>
</dbReference>
<accession>A0A1W1ZNN3</accession>
<sequence length="123" mass="13995">MNKKGFTLIELLTVVAIIGILATIATPGFQKSVIRAREVSLRRSLFVMRDVIDQYYSDHGRYPDALEDLVAERYIMDIPKDPFTGSRELWVLIPPTGEEVTGIWNIHSGSDRISLKGDPYNEW</sequence>
<keyword evidence="4" id="KW-1185">Reference proteome</keyword>
<dbReference type="GO" id="GO:0015627">
    <property type="term" value="C:type II protein secretion system complex"/>
    <property type="evidence" value="ECO:0007669"/>
    <property type="project" value="InterPro"/>
</dbReference>
<evidence type="ECO:0000313" key="3">
    <source>
        <dbReference type="EMBL" id="SMC50006.1"/>
    </source>
</evidence>
<dbReference type="NCBIfam" id="TIGR02532">
    <property type="entry name" value="IV_pilin_GFxxxE"/>
    <property type="match status" value="1"/>
</dbReference>
<dbReference type="SUPFAM" id="SSF54523">
    <property type="entry name" value="Pili subunits"/>
    <property type="match status" value="1"/>
</dbReference>
<dbReference type="PANTHER" id="PTHR30093:SF47">
    <property type="entry name" value="TYPE IV PILUS NON-CORE MINOR PILIN PILE"/>
    <property type="match status" value="1"/>
</dbReference>